<sequence>MDQEKISKIAIWIKNNSNYPLEQIRRAAIDWWTTEEEFNQALDIARPKKQLEYKWVGIRFFAFIIDVIILGILLSIFKNIFWWTYPGGCDSSFSIGSTVAFNWVETFYGLCWFSAQLFFIAMMCYYVLSEWKLGGTLGKLMFWMRVVKTNGEYLDLNSSLIRNVMRIIDFIPFFYLVAAISIWNSKTKQRLWDRLAKSVVVSNFSLK</sequence>
<comment type="caution">
    <text evidence="6">The sequence shown here is derived from an EMBL/GenBank/DDBJ whole genome shotgun (WGS) entry which is preliminary data.</text>
</comment>
<dbReference type="PANTHER" id="PTHR38480">
    <property type="entry name" value="SLR0254 PROTEIN"/>
    <property type="match status" value="1"/>
</dbReference>
<dbReference type="EMBL" id="AMFJ01000037">
    <property type="protein sequence ID" value="EKE30139.1"/>
    <property type="molecule type" value="Genomic_DNA"/>
</dbReference>
<feature type="domain" description="RDD" evidence="5">
    <location>
        <begin position="57"/>
        <end position="197"/>
    </location>
</feature>
<evidence type="ECO:0000256" key="4">
    <source>
        <dbReference type="ARBA" id="ARBA00023136"/>
    </source>
</evidence>
<keyword evidence="3" id="KW-1133">Transmembrane helix</keyword>
<keyword evidence="2" id="KW-0812">Transmembrane</keyword>
<keyword evidence="4" id="KW-0472">Membrane</keyword>
<dbReference type="AlphaFoldDB" id="K2GI92"/>
<accession>K2GI92</accession>
<reference evidence="6" key="1">
    <citation type="journal article" date="2012" name="Science">
        <title>Fermentation, hydrogen, and sulfur metabolism in multiple uncultivated bacterial phyla.</title>
        <authorList>
            <person name="Wrighton K.C."/>
            <person name="Thomas B.C."/>
            <person name="Sharon I."/>
            <person name="Miller C.S."/>
            <person name="Castelle C.J."/>
            <person name="VerBerkmoes N.C."/>
            <person name="Wilkins M.J."/>
            <person name="Hettich R.L."/>
            <person name="Lipton M.S."/>
            <person name="Williams K.H."/>
            <person name="Long P.E."/>
            <person name="Banfield J.F."/>
        </authorList>
    </citation>
    <scope>NUCLEOTIDE SEQUENCE [LARGE SCALE GENOMIC DNA]</scope>
</reference>
<name>K2GI92_9BACT</name>
<evidence type="ECO:0000256" key="1">
    <source>
        <dbReference type="ARBA" id="ARBA00004141"/>
    </source>
</evidence>
<evidence type="ECO:0000313" key="6">
    <source>
        <dbReference type="EMBL" id="EKE30139.1"/>
    </source>
</evidence>
<dbReference type="PANTHER" id="PTHR38480:SF1">
    <property type="entry name" value="SLR0254 PROTEIN"/>
    <property type="match status" value="1"/>
</dbReference>
<evidence type="ECO:0000256" key="2">
    <source>
        <dbReference type="ARBA" id="ARBA00022692"/>
    </source>
</evidence>
<evidence type="ECO:0000256" key="3">
    <source>
        <dbReference type="ARBA" id="ARBA00022989"/>
    </source>
</evidence>
<evidence type="ECO:0000259" key="5">
    <source>
        <dbReference type="Pfam" id="PF06271"/>
    </source>
</evidence>
<dbReference type="InterPro" id="IPR010432">
    <property type="entry name" value="RDD"/>
</dbReference>
<dbReference type="GO" id="GO:0016020">
    <property type="term" value="C:membrane"/>
    <property type="evidence" value="ECO:0007669"/>
    <property type="project" value="UniProtKB-SubCell"/>
</dbReference>
<proteinExistence type="predicted"/>
<gene>
    <name evidence="6" type="ORF">ACD_2C00037G0003</name>
</gene>
<comment type="subcellular location">
    <subcellularLocation>
        <location evidence="1">Membrane</location>
        <topology evidence="1">Multi-pass membrane protein</topology>
    </subcellularLocation>
</comment>
<organism evidence="6">
    <name type="scientific">uncultured bacterium</name>
    <name type="common">gcode 4</name>
    <dbReference type="NCBI Taxonomy" id="1234023"/>
    <lineage>
        <taxon>Bacteria</taxon>
        <taxon>environmental samples</taxon>
    </lineage>
</organism>
<protein>
    <recommendedName>
        <fullName evidence="5">RDD domain-containing protein</fullName>
    </recommendedName>
</protein>
<dbReference type="Pfam" id="PF06271">
    <property type="entry name" value="RDD"/>
    <property type="match status" value="1"/>
</dbReference>